<evidence type="ECO:0000256" key="6">
    <source>
        <dbReference type="SAM" id="MobiDB-lite"/>
    </source>
</evidence>
<dbReference type="Gene3D" id="3.30.565.10">
    <property type="entry name" value="Histidine kinase-like ATPase, C-terminal domain"/>
    <property type="match status" value="1"/>
</dbReference>
<feature type="domain" description="PAS" evidence="8">
    <location>
        <begin position="46"/>
        <end position="102"/>
    </location>
</feature>
<name>A0A4R0YSI4_9GAMM</name>
<dbReference type="InterPro" id="IPR003661">
    <property type="entry name" value="HisK_dim/P_dom"/>
</dbReference>
<dbReference type="CDD" id="cd00130">
    <property type="entry name" value="PAS"/>
    <property type="match status" value="1"/>
</dbReference>
<dbReference type="SUPFAM" id="SSF47384">
    <property type="entry name" value="Homodimeric domain of signal transducing histidine kinase"/>
    <property type="match status" value="1"/>
</dbReference>
<dbReference type="InterPro" id="IPR036890">
    <property type="entry name" value="HATPase_C_sf"/>
</dbReference>
<dbReference type="CDD" id="cd00082">
    <property type="entry name" value="HisKA"/>
    <property type="match status" value="1"/>
</dbReference>
<dbReference type="Pfam" id="PF00512">
    <property type="entry name" value="HisKA"/>
    <property type="match status" value="1"/>
</dbReference>
<accession>A0A4R0YSI4</accession>
<keyword evidence="10" id="KW-1185">Reference proteome</keyword>
<dbReference type="Gene3D" id="3.30.450.20">
    <property type="entry name" value="PAS domain"/>
    <property type="match status" value="1"/>
</dbReference>
<dbReference type="EC" id="2.7.13.3" evidence="2"/>
<dbReference type="SUPFAM" id="SSF55874">
    <property type="entry name" value="ATPase domain of HSP90 chaperone/DNA topoisomerase II/histidine kinase"/>
    <property type="match status" value="1"/>
</dbReference>
<organism evidence="9 10">
    <name type="scientific">Dyella soli</name>
    <dbReference type="NCBI Taxonomy" id="522319"/>
    <lineage>
        <taxon>Bacteria</taxon>
        <taxon>Pseudomonadati</taxon>
        <taxon>Pseudomonadota</taxon>
        <taxon>Gammaproteobacteria</taxon>
        <taxon>Lysobacterales</taxon>
        <taxon>Rhodanobacteraceae</taxon>
        <taxon>Dyella</taxon>
    </lineage>
</organism>
<dbReference type="InterPro" id="IPR036097">
    <property type="entry name" value="HisK_dim/P_sf"/>
</dbReference>
<evidence type="ECO:0000256" key="2">
    <source>
        <dbReference type="ARBA" id="ARBA00012438"/>
    </source>
</evidence>
<dbReference type="CDD" id="cd00075">
    <property type="entry name" value="HATPase"/>
    <property type="match status" value="1"/>
</dbReference>
<evidence type="ECO:0000256" key="4">
    <source>
        <dbReference type="ARBA" id="ARBA00022679"/>
    </source>
</evidence>
<dbReference type="AlphaFoldDB" id="A0A4R0YSI4"/>
<evidence type="ECO:0000313" key="9">
    <source>
        <dbReference type="EMBL" id="TCI09134.1"/>
    </source>
</evidence>
<dbReference type="Gene3D" id="1.10.287.130">
    <property type="match status" value="1"/>
</dbReference>
<dbReference type="SMART" id="SM00387">
    <property type="entry name" value="HATPase_c"/>
    <property type="match status" value="1"/>
</dbReference>
<dbReference type="InterPro" id="IPR003594">
    <property type="entry name" value="HATPase_dom"/>
</dbReference>
<gene>
    <name evidence="9" type="ORF">EZM97_23130</name>
</gene>
<dbReference type="SMART" id="SM00388">
    <property type="entry name" value="HisKA"/>
    <property type="match status" value="1"/>
</dbReference>
<comment type="caution">
    <text evidence="9">The sequence shown here is derived from an EMBL/GenBank/DDBJ whole genome shotgun (WGS) entry which is preliminary data.</text>
</comment>
<dbReference type="InterPro" id="IPR005467">
    <property type="entry name" value="His_kinase_dom"/>
</dbReference>
<dbReference type="Pfam" id="PF02518">
    <property type="entry name" value="HATPase_c"/>
    <property type="match status" value="1"/>
</dbReference>
<feature type="domain" description="Histidine kinase" evidence="7">
    <location>
        <begin position="178"/>
        <end position="396"/>
    </location>
</feature>
<dbReference type="GO" id="GO:0009927">
    <property type="term" value="F:histidine phosphotransfer kinase activity"/>
    <property type="evidence" value="ECO:0007669"/>
    <property type="project" value="TreeGrafter"/>
</dbReference>
<feature type="region of interest" description="Disordered" evidence="6">
    <location>
        <begin position="1"/>
        <end position="24"/>
    </location>
</feature>
<dbReference type="NCBIfam" id="TIGR00229">
    <property type="entry name" value="sensory_box"/>
    <property type="match status" value="1"/>
</dbReference>
<dbReference type="PRINTS" id="PR00344">
    <property type="entry name" value="BCTRLSENSOR"/>
</dbReference>
<dbReference type="SUPFAM" id="SSF55785">
    <property type="entry name" value="PYP-like sensor domain (PAS domain)"/>
    <property type="match status" value="1"/>
</dbReference>
<dbReference type="PANTHER" id="PTHR43047:SF72">
    <property type="entry name" value="OSMOSENSING HISTIDINE PROTEIN KINASE SLN1"/>
    <property type="match status" value="1"/>
</dbReference>
<keyword evidence="3" id="KW-0597">Phosphoprotein</keyword>
<reference evidence="9 10" key="1">
    <citation type="submission" date="2019-02" db="EMBL/GenBank/DDBJ databases">
        <title>Dyella amyloliquefaciens sp. nov., isolated from forest soil.</title>
        <authorList>
            <person name="Gao Z.-H."/>
            <person name="Qiu L.-H."/>
        </authorList>
    </citation>
    <scope>NUCLEOTIDE SEQUENCE [LARGE SCALE GENOMIC DNA]</scope>
    <source>
        <strain evidence="9 10">KACC 12747</strain>
    </source>
</reference>
<sequence>MACSLMETSPRDHVTDLSAPPAAPGEWADQATPWGIAAASTRSVAIIIIDHDGMIMAWNDGAQDMFGYHARDVIGRPILNFAEASSQSQAMETLLDPFADDGYSRWYRHCTGRLVFCMARMSLLGTRGDGSAQQALFLCDATDIRERFEALGRRLIEQEERCDEALNADACKDRCLALISHELKQPLTTILLVTERLLGLPADTQVQRITEDLQDFRSATRRMARIVDDLLDISRVRAGKIRLEPMLVHVDELVRHVSATIAATAPDSRIVVDVEASDCRCMGDPVRLEQIISNLLHNAIKFSGSGGRINVRVECDDGFAKIEVADDGIGISREFLPHVFSMFGQEPGARSSSREGLGIGLALVNDLVKAHAGRISARSDGIGKGARFTVWFPLAIKSMPAQPMPSRVASFDRVL</sequence>
<evidence type="ECO:0000256" key="3">
    <source>
        <dbReference type="ARBA" id="ARBA00022553"/>
    </source>
</evidence>
<evidence type="ECO:0000313" key="10">
    <source>
        <dbReference type="Proteomes" id="UP000291822"/>
    </source>
</evidence>
<dbReference type="GO" id="GO:0000155">
    <property type="term" value="F:phosphorelay sensor kinase activity"/>
    <property type="evidence" value="ECO:0007669"/>
    <property type="project" value="InterPro"/>
</dbReference>
<dbReference type="InterPro" id="IPR000014">
    <property type="entry name" value="PAS"/>
</dbReference>
<dbReference type="Pfam" id="PF13426">
    <property type="entry name" value="PAS_9"/>
    <property type="match status" value="1"/>
</dbReference>
<evidence type="ECO:0000256" key="5">
    <source>
        <dbReference type="ARBA" id="ARBA00022777"/>
    </source>
</evidence>
<proteinExistence type="predicted"/>
<evidence type="ECO:0000259" key="8">
    <source>
        <dbReference type="PROSITE" id="PS50112"/>
    </source>
</evidence>
<dbReference type="GO" id="GO:0005886">
    <property type="term" value="C:plasma membrane"/>
    <property type="evidence" value="ECO:0007669"/>
    <property type="project" value="UniProtKB-ARBA"/>
</dbReference>
<keyword evidence="4" id="KW-0808">Transferase</keyword>
<comment type="catalytic activity">
    <reaction evidence="1">
        <text>ATP + protein L-histidine = ADP + protein N-phospho-L-histidine.</text>
        <dbReference type="EC" id="2.7.13.3"/>
    </reaction>
</comment>
<dbReference type="PROSITE" id="PS50112">
    <property type="entry name" value="PAS"/>
    <property type="match status" value="1"/>
</dbReference>
<protein>
    <recommendedName>
        <fullName evidence="2">histidine kinase</fullName>
        <ecNumber evidence="2">2.7.13.3</ecNumber>
    </recommendedName>
</protein>
<dbReference type="PANTHER" id="PTHR43047">
    <property type="entry name" value="TWO-COMPONENT HISTIDINE PROTEIN KINASE"/>
    <property type="match status" value="1"/>
</dbReference>
<dbReference type="SMART" id="SM00091">
    <property type="entry name" value="PAS"/>
    <property type="match status" value="1"/>
</dbReference>
<keyword evidence="5 9" id="KW-0418">Kinase</keyword>
<dbReference type="InterPro" id="IPR035965">
    <property type="entry name" value="PAS-like_dom_sf"/>
</dbReference>
<dbReference type="FunFam" id="3.30.565.10:FF:000006">
    <property type="entry name" value="Sensor histidine kinase WalK"/>
    <property type="match status" value="1"/>
</dbReference>
<dbReference type="Proteomes" id="UP000291822">
    <property type="component" value="Unassembled WGS sequence"/>
</dbReference>
<evidence type="ECO:0000256" key="1">
    <source>
        <dbReference type="ARBA" id="ARBA00000085"/>
    </source>
</evidence>
<evidence type="ECO:0000259" key="7">
    <source>
        <dbReference type="PROSITE" id="PS50109"/>
    </source>
</evidence>
<dbReference type="PROSITE" id="PS50109">
    <property type="entry name" value="HIS_KIN"/>
    <property type="match status" value="1"/>
</dbReference>
<dbReference type="EMBL" id="SJTG01000003">
    <property type="protein sequence ID" value="TCI09134.1"/>
    <property type="molecule type" value="Genomic_DNA"/>
</dbReference>
<dbReference type="InterPro" id="IPR004358">
    <property type="entry name" value="Sig_transdc_His_kin-like_C"/>
</dbReference>